<comment type="caution">
    <text evidence="1">The sequence shown here is derived from an EMBL/GenBank/DDBJ whole genome shotgun (WGS) entry which is preliminary data.</text>
</comment>
<dbReference type="Gene3D" id="3.10.20.30">
    <property type="match status" value="1"/>
</dbReference>
<evidence type="ECO:0000313" key="2">
    <source>
        <dbReference type="Proteomes" id="UP000326907"/>
    </source>
</evidence>
<dbReference type="InterPro" id="IPR010035">
    <property type="entry name" value="Thi_S"/>
</dbReference>
<dbReference type="Pfam" id="PF02597">
    <property type="entry name" value="ThiS"/>
    <property type="match status" value="1"/>
</dbReference>
<dbReference type="InterPro" id="IPR016155">
    <property type="entry name" value="Mopterin_synth/thiamin_S_b"/>
</dbReference>
<proteinExistence type="predicted"/>
<dbReference type="Proteomes" id="UP000326907">
    <property type="component" value="Unassembled WGS sequence"/>
</dbReference>
<dbReference type="NCBIfam" id="TIGR01683">
    <property type="entry name" value="thiS"/>
    <property type="match status" value="1"/>
</dbReference>
<dbReference type="PANTHER" id="PTHR34472:SF1">
    <property type="entry name" value="SULFUR CARRIER PROTEIN THIS"/>
    <property type="match status" value="1"/>
</dbReference>
<dbReference type="RefSeq" id="WP_151511948.1">
    <property type="nucleotide sequence ID" value="NZ_JBHUTW010000006.1"/>
</dbReference>
<dbReference type="AlphaFoldDB" id="A0A5N5EHM4"/>
<organism evidence="1 2">
    <name type="scientific">Streptomyces arboris</name>
    <dbReference type="NCBI Taxonomy" id="2600619"/>
    <lineage>
        <taxon>Bacteria</taxon>
        <taxon>Bacillati</taxon>
        <taxon>Actinomycetota</taxon>
        <taxon>Actinomycetes</taxon>
        <taxon>Kitasatosporales</taxon>
        <taxon>Streptomycetaceae</taxon>
        <taxon>Streptomyces</taxon>
    </lineage>
</organism>
<dbReference type="PANTHER" id="PTHR34472">
    <property type="entry name" value="SULFUR CARRIER PROTEIN THIS"/>
    <property type="match status" value="1"/>
</dbReference>
<sequence length="73" mass="7284">MSPLSPPVSVSVNGEPRVLDAGTALDRLVATLTTAPSGVAAAVNECVVPRGQWAATTLGEGDRVEVLTAVQGG</sequence>
<reference evidence="1 2" key="1">
    <citation type="submission" date="2019-09" db="EMBL/GenBank/DDBJ databases">
        <authorList>
            <person name="Liu P."/>
        </authorList>
    </citation>
    <scope>NUCLEOTIDE SEQUENCE [LARGE SCALE GENOMIC DNA]</scope>
    <source>
        <strain evidence="1 2">TRM68085</strain>
    </source>
</reference>
<name>A0A5N5EHM4_9ACTN</name>
<dbReference type="SUPFAM" id="SSF54285">
    <property type="entry name" value="MoaD/ThiS"/>
    <property type="match status" value="1"/>
</dbReference>
<dbReference type="InterPro" id="IPR003749">
    <property type="entry name" value="ThiS/MoaD-like"/>
</dbReference>
<dbReference type="CDD" id="cd00565">
    <property type="entry name" value="Ubl_ThiS"/>
    <property type="match status" value="1"/>
</dbReference>
<protein>
    <submittedName>
        <fullName evidence="1">Sulfur carrier protein ThiS</fullName>
    </submittedName>
</protein>
<dbReference type="InterPro" id="IPR012675">
    <property type="entry name" value="Beta-grasp_dom_sf"/>
</dbReference>
<accession>A0A5N5EHM4</accession>
<evidence type="ECO:0000313" key="1">
    <source>
        <dbReference type="EMBL" id="KAB2590346.1"/>
    </source>
</evidence>
<gene>
    <name evidence="1" type="primary">thiS</name>
    <name evidence="1" type="ORF">F5983_22630</name>
</gene>
<dbReference type="EMBL" id="VYUA01000021">
    <property type="protein sequence ID" value="KAB2590346.1"/>
    <property type="molecule type" value="Genomic_DNA"/>
</dbReference>
<keyword evidence="2" id="KW-1185">Reference proteome</keyword>